<name>A0AAP8GPA2_9ENTR</name>
<dbReference type="GO" id="GO:0003677">
    <property type="term" value="F:DNA binding"/>
    <property type="evidence" value="ECO:0007669"/>
    <property type="project" value="InterPro"/>
</dbReference>
<dbReference type="InterPro" id="IPR013762">
    <property type="entry name" value="Integrase-like_cat_sf"/>
</dbReference>
<protein>
    <submittedName>
        <fullName evidence="3">Integrase</fullName>
    </submittedName>
</protein>
<dbReference type="SUPFAM" id="SSF56349">
    <property type="entry name" value="DNA breaking-rejoining enzymes"/>
    <property type="match status" value="1"/>
</dbReference>
<dbReference type="EMBL" id="NMVR01000006">
    <property type="protein sequence ID" value="PJG40857.1"/>
    <property type="molecule type" value="Genomic_DNA"/>
</dbReference>
<organism evidence="3 4">
    <name type="scientific">Enterobacter hormaechei</name>
    <dbReference type="NCBI Taxonomy" id="158836"/>
    <lineage>
        <taxon>Bacteria</taxon>
        <taxon>Pseudomonadati</taxon>
        <taxon>Pseudomonadota</taxon>
        <taxon>Gammaproteobacteria</taxon>
        <taxon>Enterobacterales</taxon>
        <taxon>Enterobacteriaceae</taxon>
        <taxon>Enterobacter</taxon>
        <taxon>Enterobacter cloacae complex</taxon>
    </lineage>
</organism>
<evidence type="ECO:0000256" key="1">
    <source>
        <dbReference type="ARBA" id="ARBA00023172"/>
    </source>
</evidence>
<dbReference type="PROSITE" id="PS51898">
    <property type="entry name" value="TYR_RECOMBINASE"/>
    <property type="match status" value="1"/>
</dbReference>
<sequence>MEEIAVSIQESNEYAIEQPWSEIERLFTREGKEIDISGDKWVLPIVIRDHSTIDFCKISNLQLRNALKHYVSDQMRRISASAGYKVFQDVWRQILRYWAKDIHVNEHLVELFEKAINKQRARQKLWMMYEPIRWYIWCAENLLDSPFSDVYAAELEAMVIPGGPRGEAVRMSDPDVGPLHKSLELPLLIAALKEDKSSEFEHLQQKAVMALSLAFGRNPANLTYLRESDLVKLDPLNEDPCYLIRMPRIKKRFVNPRDDLLDEYLDPHFGRILENLVEKNCSVMLSYDERDFSKPEHRPLLIRKNRNSVAVLSQDAENIFNMTSGDVFRLITAFVKRHNIISPLTGMLMHVTPRRLRYTLATGLAAEGISRRELARILDHTDTQHVGVYFDVAGKIIEHLDKATAKGFSKYLNFFKGKLIDGDEEAINGERDDKHLVFVDEQNPVDQSNIGVCGESSVCHLDPPFSCYLCPKFQPYRHADHEHVLECLLAGRDERLKKYENARLGIQLDEVIVAVAQVAQLCEEGRHNV</sequence>
<dbReference type="GO" id="GO:0006310">
    <property type="term" value="P:DNA recombination"/>
    <property type="evidence" value="ECO:0007669"/>
    <property type="project" value="UniProtKB-KW"/>
</dbReference>
<proteinExistence type="predicted"/>
<dbReference type="Gene3D" id="1.10.443.10">
    <property type="entry name" value="Intergrase catalytic core"/>
    <property type="match status" value="1"/>
</dbReference>
<dbReference type="AlphaFoldDB" id="A0AAP8GPA2"/>
<evidence type="ECO:0000259" key="2">
    <source>
        <dbReference type="PROSITE" id="PS51898"/>
    </source>
</evidence>
<evidence type="ECO:0000313" key="3">
    <source>
        <dbReference type="EMBL" id="PJG40857.1"/>
    </source>
</evidence>
<feature type="domain" description="Tyr recombinase" evidence="2">
    <location>
        <begin position="174"/>
        <end position="405"/>
    </location>
</feature>
<dbReference type="InterPro" id="IPR011010">
    <property type="entry name" value="DNA_brk_join_enz"/>
</dbReference>
<accession>A0AAP8GPA2</accession>
<keyword evidence="1" id="KW-0233">DNA recombination</keyword>
<evidence type="ECO:0000313" key="4">
    <source>
        <dbReference type="Proteomes" id="UP000231328"/>
    </source>
</evidence>
<dbReference type="Proteomes" id="UP000231328">
    <property type="component" value="Unassembled WGS sequence"/>
</dbReference>
<reference evidence="3 4" key="1">
    <citation type="submission" date="2017-07" db="EMBL/GenBank/DDBJ databases">
        <title>Draft genome sequence of Enterobacter cloacae ST128, a clinical strain coproducing KPC-2 and NDM-1 carbapenemases.</title>
        <authorList>
            <person name="Li X."/>
        </authorList>
    </citation>
    <scope>NUCLEOTIDE SEQUENCE [LARGE SCALE GENOMIC DNA]</scope>
    <source>
        <strain evidence="3 4">HBY</strain>
    </source>
</reference>
<gene>
    <name evidence="3" type="ORF">CGZ54_05090</name>
</gene>
<dbReference type="InterPro" id="IPR002104">
    <property type="entry name" value="Integrase_catalytic"/>
</dbReference>
<comment type="caution">
    <text evidence="3">The sequence shown here is derived from an EMBL/GenBank/DDBJ whole genome shotgun (WGS) entry which is preliminary data.</text>
</comment>
<dbReference type="GO" id="GO:0015074">
    <property type="term" value="P:DNA integration"/>
    <property type="evidence" value="ECO:0007669"/>
    <property type="project" value="InterPro"/>
</dbReference>